<dbReference type="KEGG" id="sari:H5J25_04000"/>
<proteinExistence type="predicted"/>
<organism evidence="1 2">
    <name type="scientific">Sphingomonas aliaeris</name>
    <dbReference type="NCBI Taxonomy" id="2759526"/>
    <lineage>
        <taxon>Bacteria</taxon>
        <taxon>Pseudomonadati</taxon>
        <taxon>Pseudomonadota</taxon>
        <taxon>Alphaproteobacteria</taxon>
        <taxon>Sphingomonadales</taxon>
        <taxon>Sphingomonadaceae</taxon>
        <taxon>Sphingomonas</taxon>
    </lineage>
</organism>
<protein>
    <submittedName>
        <fullName evidence="1">Uncharacterized protein</fullName>
    </submittedName>
</protein>
<dbReference type="Proteomes" id="UP000595894">
    <property type="component" value="Chromosome"/>
</dbReference>
<evidence type="ECO:0000313" key="1">
    <source>
        <dbReference type="EMBL" id="QQV77921.1"/>
    </source>
</evidence>
<gene>
    <name evidence="1" type="ORF">H5J25_04000</name>
</gene>
<name>A0A974S4Z5_9SPHN</name>
<dbReference type="EMBL" id="CP061035">
    <property type="protein sequence ID" value="QQV77921.1"/>
    <property type="molecule type" value="Genomic_DNA"/>
</dbReference>
<keyword evidence="2" id="KW-1185">Reference proteome</keyword>
<sequence length="122" mass="13315">MIGADELELFHAIARLERVAYDIGFSNEEVSALLGLGKGAWPPPIVGRWSPMDVVSETRMRDLAEVCTRLSSEFGADAVFWLRRYNAAAALTPLGYLNSDPGALRALRDGLRASDGSFDETL</sequence>
<dbReference type="AlphaFoldDB" id="A0A974S4Z5"/>
<accession>A0A974S4Z5</accession>
<dbReference type="RefSeq" id="WP_202094840.1">
    <property type="nucleotide sequence ID" value="NZ_CP061035.1"/>
</dbReference>
<reference evidence="2" key="1">
    <citation type="submission" date="2020-09" db="EMBL/GenBank/DDBJ databases">
        <title>Sphingomonas sp., a new species isolated from pork steak.</title>
        <authorList>
            <person name="Heidler von Heilborn D."/>
        </authorList>
    </citation>
    <scope>NUCLEOTIDE SEQUENCE [LARGE SCALE GENOMIC DNA]</scope>
</reference>
<evidence type="ECO:0000313" key="2">
    <source>
        <dbReference type="Proteomes" id="UP000595894"/>
    </source>
</evidence>